<comment type="caution">
    <text evidence="1">The sequence shown here is derived from an EMBL/GenBank/DDBJ whole genome shotgun (WGS) entry which is preliminary data.</text>
</comment>
<evidence type="ECO:0000313" key="1">
    <source>
        <dbReference type="EMBL" id="MCR2804578.1"/>
    </source>
</evidence>
<dbReference type="InterPro" id="IPR046136">
    <property type="entry name" value="DUF6138"/>
</dbReference>
<keyword evidence="2" id="KW-1185">Reference proteome</keyword>
<gene>
    <name evidence="1" type="ORF">NQZ67_11890</name>
</gene>
<name>A0A9X2SAH9_9BACL</name>
<protein>
    <submittedName>
        <fullName evidence="1">DUF6138 family protein</fullName>
    </submittedName>
</protein>
<evidence type="ECO:0000313" key="2">
    <source>
        <dbReference type="Proteomes" id="UP001141950"/>
    </source>
</evidence>
<organism evidence="1 2">
    <name type="scientific">Paenibacillus soyae</name>
    <dbReference type="NCBI Taxonomy" id="2969249"/>
    <lineage>
        <taxon>Bacteria</taxon>
        <taxon>Bacillati</taxon>
        <taxon>Bacillota</taxon>
        <taxon>Bacilli</taxon>
        <taxon>Bacillales</taxon>
        <taxon>Paenibacillaceae</taxon>
        <taxon>Paenibacillus</taxon>
    </lineage>
</organism>
<dbReference type="Proteomes" id="UP001141950">
    <property type="component" value="Unassembled WGS sequence"/>
</dbReference>
<reference evidence="1" key="1">
    <citation type="submission" date="2022-08" db="EMBL/GenBank/DDBJ databases">
        <title>The genomic sequence of strain Paenibacillus sp. SCIV0701.</title>
        <authorList>
            <person name="Zhao H."/>
        </authorList>
    </citation>
    <scope>NUCLEOTIDE SEQUENCE</scope>
    <source>
        <strain evidence="1">SCIV0701</strain>
    </source>
</reference>
<dbReference type="RefSeq" id="WP_257445698.1">
    <property type="nucleotide sequence ID" value="NZ_JANIPJ010000007.1"/>
</dbReference>
<proteinExistence type="predicted"/>
<accession>A0A9X2SAH9</accession>
<sequence>MNEAAERILNELWNLLIEIYKKEKERIDSLKGLSRLHPGMMDYVKVSFLKSDTRSVPDQMALDVYEPLSFSDDSYKIEAGPDFYELSEDIVLSEFFPAWRSRMEQIFLSGNYGEHFFGYRLQLVLEVRNGSSKRLHREYLYNESKRHQLKEQLNQFIETKVWKELPVLPSDKDEFFFARHLMNPDFMEQHPDIVEPLIQRLNEKLVANPKRREKWQYTYVSAFKEWAEERFLDRFCEPAGDFDVVRNLLNVDKRPAVHVSEMDFFLYAALHIGRKEPETRKRYLELAVQLGSEQASGYLTKGSGRFAARYDGSLMSGTCNDIMQTIDIRIHSEEEGAYREALDYICNLLREGFPRTYQMKLKSAEKRWLPIASLAKSKLHQFFANALRYEALFPLISEYAELAMEEFAWYGDVESGIKAVMPGTYAVFGLGLLSDAYFPLVRRYMEMVDNEHQSAQDAFAAAFVAQHGVNVHAMPTLVSILFAGSDMAKPVKGITIDTPELVHALNSALADKSVPQREFVLYRMFGSEKKGLAVLNRKQA</sequence>
<dbReference type="AlphaFoldDB" id="A0A9X2SAH9"/>
<dbReference type="EMBL" id="JANIPJ010000007">
    <property type="protein sequence ID" value="MCR2804578.1"/>
    <property type="molecule type" value="Genomic_DNA"/>
</dbReference>
<dbReference type="Pfam" id="PF19635">
    <property type="entry name" value="DUF6138"/>
    <property type="match status" value="1"/>
</dbReference>